<protein>
    <submittedName>
        <fullName evidence="4">Uncharacterized protein</fullName>
    </submittedName>
</protein>
<accession>A0A1E7N349</accession>
<sequence length="182" mass="19356">MADSDDRQASTQVWGAAVVVGSALAVVAAYLINGAPLVLVVAGIETVLVMVYVGRRWRALHREAVPAGHRLRRGIPDAAHCDRCRRAREALDARQEHGAAGSAGSAVRAVRAVRPEAAPELTELPSAPESGTADHPSSPRRPQGRAPYERPWTAERAATRSVDRSTARRSAPGSAGRAVRHQ</sequence>
<dbReference type="RefSeq" id="WP_030554297.1">
    <property type="nucleotide sequence ID" value="NZ_BMUB01000006.1"/>
</dbReference>
<dbReference type="OrthoDB" id="4251505at2"/>
<evidence type="ECO:0000313" key="5">
    <source>
        <dbReference type="Proteomes" id="UP000037395"/>
    </source>
</evidence>
<dbReference type="GeneID" id="97486091"/>
<proteinExistence type="predicted"/>
<keyword evidence="2" id="KW-0472">Membrane</keyword>
<feature type="transmembrane region" description="Helical" evidence="2">
    <location>
        <begin position="37"/>
        <end position="54"/>
    </location>
</feature>
<reference evidence="5" key="4">
    <citation type="submission" date="2016-08" db="EMBL/GenBank/DDBJ databases">
        <title>Sequencing, assembly and comparative genomics of S. aureofaciens ATCC 10762.</title>
        <authorList>
            <person name="Gradnigo J.S."/>
            <person name="Johnson N."/>
            <person name="Somerville G.A."/>
        </authorList>
    </citation>
    <scope>NUCLEOTIDE SEQUENCE [LARGE SCALE GENOMIC DNA]</scope>
    <source>
        <strain evidence="5">ATCC 10762 / DSM 40127 / CCM 3239 / JCM 4008 / LMG 5968 / NBRC 12843 / NCIMB 8234 / A-377</strain>
    </source>
</reference>
<dbReference type="EMBL" id="BMUB01000006">
    <property type="protein sequence ID" value="GGU76330.1"/>
    <property type="molecule type" value="Genomic_DNA"/>
</dbReference>
<comment type="caution">
    <text evidence="4">The sequence shown here is derived from an EMBL/GenBank/DDBJ whole genome shotgun (WGS) entry which is preliminary data.</text>
</comment>
<dbReference type="EMBL" id="JPRF03000039">
    <property type="protein sequence ID" value="OEV35107.1"/>
    <property type="molecule type" value="Genomic_DNA"/>
</dbReference>
<feature type="transmembrane region" description="Helical" evidence="2">
    <location>
        <begin position="12"/>
        <end position="31"/>
    </location>
</feature>
<evidence type="ECO:0000256" key="1">
    <source>
        <dbReference type="SAM" id="MobiDB-lite"/>
    </source>
</evidence>
<keyword evidence="2" id="KW-0812">Transmembrane</keyword>
<reference evidence="4 5" key="2">
    <citation type="submission" date="2014-07" db="EMBL/GenBank/DDBJ databases">
        <authorList>
            <person name="Zhang J.E."/>
            <person name="Yang H."/>
            <person name="Guo J."/>
            <person name="Deng Z."/>
            <person name="Luo H."/>
            <person name="Luo M."/>
            <person name="Zhao B."/>
        </authorList>
    </citation>
    <scope>NUCLEOTIDE SEQUENCE [LARGE SCALE GENOMIC DNA]</scope>
    <source>
        <strain evidence="4">ATCC 10762</strain>
        <strain evidence="5">ATCC 10762 / DSM 40127 / CCM 3239 / JCM 4008 / LMG 5968 / NBRC 12843 / NCIMB 8234 / A-377</strain>
    </source>
</reference>
<dbReference type="AlphaFoldDB" id="A0A1E7N349"/>
<feature type="region of interest" description="Disordered" evidence="1">
    <location>
        <begin position="119"/>
        <end position="182"/>
    </location>
</feature>
<evidence type="ECO:0000256" key="2">
    <source>
        <dbReference type="SAM" id="Phobius"/>
    </source>
</evidence>
<dbReference type="Proteomes" id="UP000037395">
    <property type="component" value="Unassembled WGS sequence"/>
</dbReference>
<accession>A0A8H9HMW9</accession>
<evidence type="ECO:0000313" key="4">
    <source>
        <dbReference type="EMBL" id="OEV35107.1"/>
    </source>
</evidence>
<name>A0A1E7N349_KITAU</name>
<keyword evidence="2" id="KW-1133">Transmembrane helix</keyword>
<reference evidence="3" key="1">
    <citation type="journal article" date="2014" name="Int. J. Syst. Evol. Microbiol.">
        <title>Complete genome sequence of Corynebacterium casei LMG S-19264T (=DSM 44701T), isolated from a smear-ripened cheese.</title>
        <authorList>
            <consortium name="US DOE Joint Genome Institute (JGI-PGF)"/>
            <person name="Walter F."/>
            <person name="Albersmeier A."/>
            <person name="Kalinowski J."/>
            <person name="Ruckert C."/>
        </authorList>
    </citation>
    <scope>NUCLEOTIDE SEQUENCE</scope>
    <source>
        <strain evidence="3">JCM 4434</strain>
    </source>
</reference>
<dbReference type="Proteomes" id="UP000610124">
    <property type="component" value="Unassembled WGS sequence"/>
</dbReference>
<reference evidence="3" key="5">
    <citation type="submission" date="2020-09" db="EMBL/GenBank/DDBJ databases">
        <authorList>
            <person name="Sun Q."/>
            <person name="Ohkuma M."/>
        </authorList>
    </citation>
    <scope>NUCLEOTIDE SEQUENCE</scope>
    <source>
        <strain evidence="3">JCM 4434</strain>
    </source>
</reference>
<feature type="compositionally biased region" description="Low complexity" evidence="1">
    <location>
        <begin position="168"/>
        <end position="182"/>
    </location>
</feature>
<evidence type="ECO:0000313" key="3">
    <source>
        <dbReference type="EMBL" id="GGU76330.1"/>
    </source>
</evidence>
<feature type="compositionally biased region" description="Basic and acidic residues" evidence="1">
    <location>
        <begin position="157"/>
        <end position="166"/>
    </location>
</feature>
<organism evidence="4 5">
    <name type="scientific">Kitasatospora aureofaciens</name>
    <name type="common">Streptomyces aureofaciens</name>
    <dbReference type="NCBI Taxonomy" id="1894"/>
    <lineage>
        <taxon>Bacteria</taxon>
        <taxon>Bacillati</taxon>
        <taxon>Actinomycetota</taxon>
        <taxon>Actinomycetes</taxon>
        <taxon>Kitasatosporales</taxon>
        <taxon>Streptomycetaceae</taxon>
        <taxon>Kitasatospora</taxon>
    </lineage>
</organism>
<reference evidence="4" key="3">
    <citation type="submission" date="2016-08" db="EMBL/GenBank/DDBJ databases">
        <title>Sequencing, Assembly and Comparative Genomics of S. aureofaciens ATCC 10762.</title>
        <authorList>
            <person name="Gradnigo J.S."/>
            <person name="Johnson N."/>
            <person name="Somerville G.A."/>
        </authorList>
    </citation>
    <scope>NUCLEOTIDE SEQUENCE [LARGE SCALE GENOMIC DNA]</scope>
    <source>
        <strain evidence="4">ATCC 10762</strain>
    </source>
</reference>
<keyword evidence="5" id="KW-1185">Reference proteome</keyword>
<gene>
    <name evidence="3" type="ORF">GCM10010502_30080</name>
    <name evidence="4" type="ORF">HS99_0034170</name>
</gene>